<gene>
    <name evidence="2" type="ORF">R1flu_020980</name>
</gene>
<evidence type="ECO:0000313" key="2">
    <source>
        <dbReference type="EMBL" id="KAL2652852.1"/>
    </source>
</evidence>
<protein>
    <submittedName>
        <fullName evidence="2">Uncharacterized protein</fullName>
    </submittedName>
</protein>
<organism evidence="2 3">
    <name type="scientific">Riccia fluitans</name>
    <dbReference type="NCBI Taxonomy" id="41844"/>
    <lineage>
        <taxon>Eukaryota</taxon>
        <taxon>Viridiplantae</taxon>
        <taxon>Streptophyta</taxon>
        <taxon>Embryophyta</taxon>
        <taxon>Marchantiophyta</taxon>
        <taxon>Marchantiopsida</taxon>
        <taxon>Marchantiidae</taxon>
        <taxon>Marchantiales</taxon>
        <taxon>Ricciaceae</taxon>
        <taxon>Riccia</taxon>
    </lineage>
</organism>
<feature type="compositionally biased region" description="Basic and acidic residues" evidence="1">
    <location>
        <begin position="96"/>
        <end position="139"/>
    </location>
</feature>
<accession>A0ABD1ZP89</accession>
<evidence type="ECO:0000256" key="1">
    <source>
        <dbReference type="SAM" id="MobiDB-lite"/>
    </source>
</evidence>
<dbReference type="AlphaFoldDB" id="A0ABD1ZP89"/>
<feature type="region of interest" description="Disordered" evidence="1">
    <location>
        <begin position="64"/>
        <end position="153"/>
    </location>
</feature>
<dbReference type="Proteomes" id="UP001605036">
    <property type="component" value="Unassembled WGS sequence"/>
</dbReference>
<feature type="compositionally biased region" description="Basic and acidic residues" evidence="1">
    <location>
        <begin position="64"/>
        <end position="82"/>
    </location>
</feature>
<reference evidence="2 3" key="1">
    <citation type="submission" date="2024-09" db="EMBL/GenBank/DDBJ databases">
        <title>Chromosome-scale assembly of Riccia fluitans.</title>
        <authorList>
            <person name="Paukszto L."/>
            <person name="Sawicki J."/>
            <person name="Karawczyk K."/>
            <person name="Piernik-Szablinska J."/>
            <person name="Szczecinska M."/>
            <person name="Mazdziarz M."/>
        </authorList>
    </citation>
    <scope>NUCLEOTIDE SEQUENCE [LARGE SCALE GENOMIC DNA]</scope>
    <source>
        <strain evidence="2">Rf_01</strain>
        <tissue evidence="2">Aerial parts of the thallus</tissue>
    </source>
</reference>
<proteinExistence type="predicted"/>
<sequence>MGSFLVNSCMEHRCMIHGWMDGGPCSSFLLVWRTNLILRPGKLSQAVPLLLLPEHADGLVLHSQDDETFQNREDQDSSRGGEEEIIVDVVKVSGKNGRESGGRGEEDERKRRGRWEAEERSGDSDLEHWPASKKIDASKSIEQAGGARVAVTG</sequence>
<keyword evidence="3" id="KW-1185">Reference proteome</keyword>
<evidence type="ECO:0000313" key="3">
    <source>
        <dbReference type="Proteomes" id="UP001605036"/>
    </source>
</evidence>
<name>A0ABD1ZP89_9MARC</name>
<comment type="caution">
    <text evidence="2">The sequence shown here is derived from an EMBL/GenBank/DDBJ whole genome shotgun (WGS) entry which is preliminary data.</text>
</comment>
<dbReference type="EMBL" id="JBHFFA010000001">
    <property type="protein sequence ID" value="KAL2652852.1"/>
    <property type="molecule type" value="Genomic_DNA"/>
</dbReference>